<reference evidence="9" key="1">
    <citation type="submission" date="2021-04" db="EMBL/GenBank/DDBJ databases">
        <title>Genome seq and assembly of Bacillus sp.</title>
        <authorList>
            <person name="Chhetri G."/>
        </authorList>
    </citation>
    <scope>NUCLEOTIDE SEQUENCE</scope>
    <source>
        <strain evidence="9">RG28</strain>
    </source>
</reference>
<feature type="transmembrane region" description="Helical" evidence="8">
    <location>
        <begin position="115"/>
        <end position="138"/>
    </location>
</feature>
<name>A0A940SIY6_9BACI</name>
<evidence type="ECO:0000256" key="3">
    <source>
        <dbReference type="ARBA" id="ARBA00022448"/>
    </source>
</evidence>
<keyword evidence="7 8" id="KW-0472">Membrane</keyword>
<proteinExistence type="inferred from homology"/>
<dbReference type="PANTHER" id="PTHR34975">
    <property type="entry name" value="SPORE GERMINATION PROTEIN A2"/>
    <property type="match status" value="1"/>
</dbReference>
<dbReference type="Gene3D" id="1.20.1740.10">
    <property type="entry name" value="Amino acid/polyamine transporter I"/>
    <property type="match status" value="1"/>
</dbReference>
<evidence type="ECO:0000313" key="9">
    <source>
        <dbReference type="EMBL" id="MBP0725480.1"/>
    </source>
</evidence>
<sequence length="366" mass="41653">MNTSPIDRITTSQATIFLINFILGAGILTLPRSITEKVKTPDGWISVIIGGIIIMIMAIVILKLCQRYPDDTFFQFNKKILGKWIGFILSIIIVIYYITLSAYEVRTMSETIRLFALQGTPTWAIMMPFLWIGLYLVLGGINPMARLLEIIFPITVLFFLLVMFLGIELFEIDNLRPILGNGIKPVLKGLTTSSLSYAGFEILLFIFMFMKEKQKVLKVPVLGVVVPFIFYTITIVIIVGSFSIKGVVSETWPVFSFIRSYEIKGLLFERFDSLLLVIWIMQLFSTFAISYFIAVLGLNQLFAKSTHPFIYTVLPIIYIVAMIPKNLNDVFTMSNIIGNFALYTFFIMPLILLIVSIVKERIHEKI</sequence>
<evidence type="ECO:0000256" key="2">
    <source>
        <dbReference type="ARBA" id="ARBA00007998"/>
    </source>
</evidence>
<keyword evidence="6 8" id="KW-1133">Transmembrane helix</keyword>
<evidence type="ECO:0000313" key="10">
    <source>
        <dbReference type="Proteomes" id="UP000682134"/>
    </source>
</evidence>
<dbReference type="EMBL" id="JAGIYQ010000005">
    <property type="protein sequence ID" value="MBP0725480.1"/>
    <property type="molecule type" value="Genomic_DNA"/>
</dbReference>
<evidence type="ECO:0000256" key="6">
    <source>
        <dbReference type="ARBA" id="ARBA00022989"/>
    </source>
</evidence>
<dbReference type="GO" id="GO:0009847">
    <property type="term" value="P:spore germination"/>
    <property type="evidence" value="ECO:0007669"/>
    <property type="project" value="InterPro"/>
</dbReference>
<evidence type="ECO:0000256" key="5">
    <source>
        <dbReference type="ARBA" id="ARBA00022692"/>
    </source>
</evidence>
<dbReference type="Proteomes" id="UP000682134">
    <property type="component" value="Unassembled WGS sequence"/>
</dbReference>
<feature type="transmembrane region" description="Helical" evidence="8">
    <location>
        <begin position="274"/>
        <end position="296"/>
    </location>
</feature>
<feature type="transmembrane region" description="Helical" evidence="8">
    <location>
        <begin position="84"/>
        <end position="103"/>
    </location>
</feature>
<dbReference type="AlphaFoldDB" id="A0A940SIY6"/>
<protein>
    <submittedName>
        <fullName evidence="9">GerAB/ArcD/ProY family transporter</fullName>
    </submittedName>
</protein>
<keyword evidence="5 8" id="KW-0812">Transmembrane</keyword>
<feature type="transmembrane region" description="Helical" evidence="8">
    <location>
        <begin position="12"/>
        <end position="31"/>
    </location>
</feature>
<keyword evidence="3" id="KW-0813">Transport</keyword>
<keyword evidence="4" id="KW-0309">Germination</keyword>
<evidence type="ECO:0000256" key="8">
    <source>
        <dbReference type="SAM" id="Phobius"/>
    </source>
</evidence>
<comment type="subcellular location">
    <subcellularLocation>
        <location evidence="1">Membrane</location>
        <topology evidence="1">Multi-pass membrane protein</topology>
    </subcellularLocation>
</comment>
<dbReference type="PANTHER" id="PTHR34975:SF2">
    <property type="entry name" value="SPORE GERMINATION PROTEIN A2"/>
    <property type="match status" value="1"/>
</dbReference>
<evidence type="ECO:0000256" key="7">
    <source>
        <dbReference type="ARBA" id="ARBA00023136"/>
    </source>
</evidence>
<feature type="transmembrane region" description="Helical" evidence="8">
    <location>
        <begin position="336"/>
        <end position="358"/>
    </location>
</feature>
<evidence type="ECO:0000256" key="4">
    <source>
        <dbReference type="ARBA" id="ARBA00022544"/>
    </source>
</evidence>
<feature type="transmembrane region" description="Helical" evidence="8">
    <location>
        <begin position="43"/>
        <end position="64"/>
    </location>
</feature>
<dbReference type="Pfam" id="PF03845">
    <property type="entry name" value="Spore_permease"/>
    <property type="match status" value="1"/>
</dbReference>
<gene>
    <name evidence="9" type="ORF">J5Y03_09790</name>
</gene>
<organism evidence="9 10">
    <name type="scientific">Gottfriedia endophytica</name>
    <dbReference type="NCBI Taxonomy" id="2820819"/>
    <lineage>
        <taxon>Bacteria</taxon>
        <taxon>Bacillati</taxon>
        <taxon>Bacillota</taxon>
        <taxon>Bacilli</taxon>
        <taxon>Bacillales</taxon>
        <taxon>Bacillaceae</taxon>
        <taxon>Gottfriedia</taxon>
    </lineage>
</organism>
<keyword evidence="10" id="KW-1185">Reference proteome</keyword>
<feature type="transmembrane region" description="Helical" evidence="8">
    <location>
        <begin position="221"/>
        <end position="244"/>
    </location>
</feature>
<feature type="transmembrane region" description="Helical" evidence="8">
    <location>
        <begin position="308"/>
        <end position="324"/>
    </location>
</feature>
<comment type="similarity">
    <text evidence="2">Belongs to the amino acid-polyamine-organocation (APC) superfamily. Spore germination protein (SGP) (TC 2.A.3.9) family.</text>
</comment>
<dbReference type="RefSeq" id="WP_209405299.1">
    <property type="nucleotide sequence ID" value="NZ_JAGIYQ010000005.1"/>
</dbReference>
<feature type="transmembrane region" description="Helical" evidence="8">
    <location>
        <begin position="150"/>
        <end position="170"/>
    </location>
</feature>
<dbReference type="NCBIfam" id="TIGR00912">
    <property type="entry name" value="2A0309"/>
    <property type="match status" value="1"/>
</dbReference>
<comment type="caution">
    <text evidence="9">The sequence shown here is derived from an EMBL/GenBank/DDBJ whole genome shotgun (WGS) entry which is preliminary data.</text>
</comment>
<feature type="transmembrane region" description="Helical" evidence="8">
    <location>
        <begin position="190"/>
        <end position="209"/>
    </location>
</feature>
<dbReference type="InterPro" id="IPR004761">
    <property type="entry name" value="Spore_GerAB"/>
</dbReference>
<evidence type="ECO:0000256" key="1">
    <source>
        <dbReference type="ARBA" id="ARBA00004141"/>
    </source>
</evidence>
<accession>A0A940SIY6</accession>
<dbReference type="GO" id="GO:0016020">
    <property type="term" value="C:membrane"/>
    <property type="evidence" value="ECO:0007669"/>
    <property type="project" value="UniProtKB-SubCell"/>
</dbReference>